<gene>
    <name evidence="1" type="ORF">EJ06DRAFT_44614</name>
</gene>
<proteinExistence type="predicted"/>
<keyword evidence="2" id="KW-1185">Reference proteome</keyword>
<reference evidence="1" key="1">
    <citation type="journal article" date="2020" name="Stud. Mycol.">
        <title>101 Dothideomycetes genomes: a test case for predicting lifestyles and emergence of pathogens.</title>
        <authorList>
            <person name="Haridas S."/>
            <person name="Albert R."/>
            <person name="Binder M."/>
            <person name="Bloem J."/>
            <person name="Labutti K."/>
            <person name="Salamov A."/>
            <person name="Andreopoulos B."/>
            <person name="Baker S."/>
            <person name="Barry K."/>
            <person name="Bills G."/>
            <person name="Bluhm B."/>
            <person name="Cannon C."/>
            <person name="Castanera R."/>
            <person name="Culley D."/>
            <person name="Daum C."/>
            <person name="Ezra D."/>
            <person name="Gonzalez J."/>
            <person name="Henrissat B."/>
            <person name="Kuo A."/>
            <person name="Liang C."/>
            <person name="Lipzen A."/>
            <person name="Lutzoni F."/>
            <person name="Magnuson J."/>
            <person name="Mondo S."/>
            <person name="Nolan M."/>
            <person name="Ohm R."/>
            <person name="Pangilinan J."/>
            <person name="Park H.-J."/>
            <person name="Ramirez L."/>
            <person name="Alfaro M."/>
            <person name="Sun H."/>
            <person name="Tritt A."/>
            <person name="Yoshinaga Y."/>
            <person name="Zwiers L.-H."/>
            <person name="Turgeon B."/>
            <person name="Goodwin S."/>
            <person name="Spatafora J."/>
            <person name="Crous P."/>
            <person name="Grigoriev I."/>
        </authorList>
    </citation>
    <scope>NUCLEOTIDE SEQUENCE</scope>
    <source>
        <strain evidence="1">CBS 262.69</strain>
    </source>
</reference>
<dbReference type="AlphaFoldDB" id="A0A6G1HVH4"/>
<organism evidence="1 2">
    <name type="scientific">Trichodelitschia bisporula</name>
    <dbReference type="NCBI Taxonomy" id="703511"/>
    <lineage>
        <taxon>Eukaryota</taxon>
        <taxon>Fungi</taxon>
        <taxon>Dikarya</taxon>
        <taxon>Ascomycota</taxon>
        <taxon>Pezizomycotina</taxon>
        <taxon>Dothideomycetes</taxon>
        <taxon>Dothideomycetes incertae sedis</taxon>
        <taxon>Phaeotrichales</taxon>
        <taxon>Phaeotrichaceae</taxon>
        <taxon>Trichodelitschia</taxon>
    </lineage>
</organism>
<accession>A0A6G1HVH4</accession>
<name>A0A6G1HVH4_9PEZI</name>
<protein>
    <submittedName>
        <fullName evidence="1">Uncharacterized protein</fullName>
    </submittedName>
</protein>
<evidence type="ECO:0000313" key="2">
    <source>
        <dbReference type="Proteomes" id="UP000799640"/>
    </source>
</evidence>
<dbReference type="Proteomes" id="UP000799640">
    <property type="component" value="Unassembled WGS sequence"/>
</dbReference>
<sequence length="183" mass="19800">MAISKFSCATSSSTTTSDAELPLRPLYACALPPPPSLHLSCRPPARSPRDPTNHCTMSWERGGVSVSFEIFVWGYFTMMDSCCFFAGVCMARWLLCHTGSMGEGDLSDGVRDAGWGSGWRLLSAECALPFPFVARVCLGLAEVVFPFIVLPPGGWGQDGEGGSHDIEYKSWSSTTASRFRVVS</sequence>
<dbReference type="EMBL" id="ML996696">
    <property type="protein sequence ID" value="KAF2400063.1"/>
    <property type="molecule type" value="Genomic_DNA"/>
</dbReference>
<evidence type="ECO:0000313" key="1">
    <source>
        <dbReference type="EMBL" id="KAF2400063.1"/>
    </source>
</evidence>